<evidence type="ECO:0000313" key="5">
    <source>
        <dbReference type="Proteomes" id="UP000000421"/>
    </source>
</evidence>
<dbReference type="InterPro" id="IPR050570">
    <property type="entry name" value="Cell_wall_metabolism_enzyme"/>
</dbReference>
<dbReference type="InterPro" id="IPR016047">
    <property type="entry name" value="M23ase_b-sheet_dom"/>
</dbReference>
<dbReference type="Gene3D" id="3.10.350.10">
    <property type="entry name" value="LysM domain"/>
    <property type="match status" value="1"/>
</dbReference>
<comment type="similarity">
    <text evidence="1">Belongs to the E.coli NlpD/Haemophilus LppB family.</text>
</comment>
<organism evidence="4 5">
    <name type="scientific">Bartonella henselae (strain ATCC 49882 / DSM 28221 / CCUG 30454 / Houston 1)</name>
    <name type="common">Rochalimaea henselae</name>
    <dbReference type="NCBI Taxonomy" id="283166"/>
    <lineage>
        <taxon>Bacteria</taxon>
        <taxon>Pseudomonadati</taxon>
        <taxon>Pseudomonadota</taxon>
        <taxon>Alphaproteobacteria</taxon>
        <taxon>Hyphomicrobiales</taxon>
        <taxon>Bartonellaceae</taxon>
        <taxon>Bartonella</taxon>
    </lineage>
</organism>
<evidence type="ECO:0000313" key="4">
    <source>
        <dbReference type="EMBL" id="CAF27371.1"/>
    </source>
</evidence>
<protein>
    <submittedName>
        <fullName evidence="4">Antigen (Virulence determinant) (Lipoptrotein)</fullName>
    </submittedName>
</protein>
<dbReference type="PROSITE" id="PS51782">
    <property type="entry name" value="LYSM"/>
    <property type="match status" value="1"/>
</dbReference>
<evidence type="ECO:0000259" key="3">
    <source>
        <dbReference type="PROSITE" id="PS51782"/>
    </source>
</evidence>
<dbReference type="EnsemblBacteria" id="CAF27371">
    <property type="protein sequence ID" value="CAF27371"/>
    <property type="gene ID" value="BH05630"/>
</dbReference>
<dbReference type="Pfam" id="PF01551">
    <property type="entry name" value="Peptidase_M23"/>
    <property type="match status" value="1"/>
</dbReference>
<dbReference type="GO" id="GO:0004222">
    <property type="term" value="F:metalloendopeptidase activity"/>
    <property type="evidence" value="ECO:0007669"/>
    <property type="project" value="TreeGrafter"/>
</dbReference>
<dbReference type="GeneID" id="92985222"/>
<accession>A0A0R4J9C4</accession>
<dbReference type="SMART" id="SM00257">
    <property type="entry name" value="LysM"/>
    <property type="match status" value="1"/>
</dbReference>
<name>A0A0R4J9C4_BARHE</name>
<dbReference type="AlphaFoldDB" id="A0A0R4J9C4"/>
<feature type="region of interest" description="Disordered" evidence="2">
    <location>
        <begin position="78"/>
        <end position="120"/>
    </location>
</feature>
<evidence type="ECO:0000256" key="2">
    <source>
        <dbReference type="SAM" id="MobiDB-lite"/>
    </source>
</evidence>
<keyword evidence="5" id="KW-1185">Reference proteome</keyword>
<feature type="region of interest" description="Disordered" evidence="2">
    <location>
        <begin position="186"/>
        <end position="240"/>
    </location>
</feature>
<dbReference type="InterPro" id="IPR036779">
    <property type="entry name" value="LysM_dom_sf"/>
</dbReference>
<evidence type="ECO:0000256" key="1">
    <source>
        <dbReference type="ARBA" id="ARBA00038420"/>
    </source>
</evidence>
<dbReference type="SUPFAM" id="SSF51261">
    <property type="entry name" value="Duplicated hybrid motif"/>
    <property type="match status" value="1"/>
</dbReference>
<dbReference type="Proteomes" id="UP000000421">
    <property type="component" value="Chromosome"/>
</dbReference>
<feature type="compositionally biased region" description="Polar residues" evidence="2">
    <location>
        <begin position="83"/>
        <end position="107"/>
    </location>
</feature>
<dbReference type="PaxDb" id="283166-BH05630"/>
<reference evidence="4 5" key="1">
    <citation type="journal article" date="2004" name="Proc. Natl. Acad. Sci. U.S.A.">
        <title>The louse-borne human pathogen Bartonella quintana is a genomic derivative of the zoonotic agent Bartonella henselae.</title>
        <authorList>
            <person name="Alsmark U.C.M."/>
            <person name="Frank A.C."/>
            <person name="Karlberg E.O."/>
            <person name="Legault B.-A."/>
            <person name="Ardell D.H."/>
            <person name="Canbaeck B."/>
            <person name="Eriksson A.-S."/>
            <person name="Naeslund A.K."/>
            <person name="Handley S.A."/>
            <person name="Huvet M."/>
            <person name="La Scola B."/>
            <person name="Holmberg M."/>
            <person name="Andersson S.G.E."/>
        </authorList>
    </citation>
    <scope>NUCLEOTIDE SEQUENCE [LARGE SCALE GENOMIC DNA]</scope>
    <source>
        <strain evidence="5">ATCC 49882 / DSM 28221 / CCUG 30454 / Houston 1</strain>
    </source>
</reference>
<sequence>MCLKVLGNVVRCNQGIALLAMIMVLVGCSSGMQRFANPFSYPTISNQPNISTTMSTYTDSPTLSYGAGMIQSTELPPVEPVNDLSTYDNTAYNSPPQDGTSSPNSRIMGTPPRNLGTLSRSQMRNDPLFRQNSYIVQTGDTLLSIARQRGVSVEALKLVNGIRSNSIYIGQVLMIPSGRTAETSNVRNNDWGASKQSLSQSQSASSIRHKKYSSTEKAPITPKPSAQINRSNGEQNSSAQMSSLNYEKGVLDTVMNKDNGVTPQATGISKMRWPVRGRLLSQFGQKRGTTMSRGIDIAVPEGSSVKAAENGIVIYASDGLKELGNVVMIRHENNIITIYGCNSKLVVTRGQRIRRGDEIAKSGVSGDVKTPRVYFEVRENSLPVDPIKYLEN</sequence>
<dbReference type="PANTHER" id="PTHR21666:SF263">
    <property type="entry name" value="MUREIN HYDROLASE ACTIVATOR NLPD"/>
    <property type="match status" value="1"/>
</dbReference>
<dbReference type="RefSeq" id="WP_011180492.1">
    <property type="nucleotide sequence ID" value="NC_005956.1"/>
</dbReference>
<proteinExistence type="inferred from homology"/>
<dbReference type="CDD" id="cd00118">
    <property type="entry name" value="LysM"/>
    <property type="match status" value="1"/>
</dbReference>
<dbReference type="EMBL" id="BX897699">
    <property type="protein sequence ID" value="CAF27371.1"/>
    <property type="molecule type" value="Genomic_DNA"/>
</dbReference>
<dbReference type="KEGG" id="bhe:BH05630"/>
<dbReference type="Pfam" id="PF01476">
    <property type="entry name" value="LysM"/>
    <property type="match status" value="1"/>
</dbReference>
<dbReference type="InterPro" id="IPR011055">
    <property type="entry name" value="Dup_hybrid_motif"/>
</dbReference>
<feature type="compositionally biased region" description="Polar residues" evidence="2">
    <location>
        <begin position="224"/>
        <end position="240"/>
    </location>
</feature>
<dbReference type="eggNOG" id="COG1388">
    <property type="taxonomic scope" value="Bacteria"/>
</dbReference>
<dbReference type="InterPro" id="IPR018392">
    <property type="entry name" value="LysM"/>
</dbReference>
<dbReference type="Gene3D" id="2.70.70.10">
    <property type="entry name" value="Glucose Permease (Domain IIA)"/>
    <property type="match status" value="1"/>
</dbReference>
<dbReference type="CDD" id="cd12797">
    <property type="entry name" value="M23_peptidase"/>
    <property type="match status" value="1"/>
</dbReference>
<gene>
    <name evidence="4" type="ordered locus">BH05630</name>
</gene>
<dbReference type="OrthoDB" id="9795421at2"/>
<feature type="domain" description="LysM" evidence="3">
    <location>
        <begin position="132"/>
        <end position="175"/>
    </location>
</feature>
<dbReference type="eggNOG" id="COG4942">
    <property type="taxonomic scope" value="Bacteria"/>
</dbReference>
<dbReference type="PANTHER" id="PTHR21666">
    <property type="entry name" value="PEPTIDASE-RELATED"/>
    <property type="match status" value="1"/>
</dbReference>
<feature type="compositionally biased region" description="Low complexity" evidence="2">
    <location>
        <begin position="194"/>
        <end position="206"/>
    </location>
</feature>
<dbReference type="PROSITE" id="PS51257">
    <property type="entry name" value="PROKAR_LIPOPROTEIN"/>
    <property type="match status" value="1"/>
</dbReference>